<keyword evidence="2 6" id="KW-0547">Nucleotide-binding</keyword>
<reference evidence="9 10" key="1">
    <citation type="submission" date="2019-06" db="EMBL/GenBank/DDBJ databases">
        <title>Genomic Encyclopedia of Type Strains, Phase IV (KMG-V): Genome sequencing to study the core and pangenomes of soil and plant-associated prokaryotes.</title>
        <authorList>
            <person name="Whitman W."/>
        </authorList>
    </citation>
    <scope>NUCLEOTIDE SEQUENCE [LARGE SCALE GENOMIC DNA]</scope>
    <source>
        <strain evidence="9 10">BR 11880</strain>
    </source>
</reference>
<gene>
    <name evidence="9" type="ORF">FBZ89_12310</name>
</gene>
<evidence type="ECO:0000313" key="10">
    <source>
        <dbReference type="Proteomes" id="UP000319859"/>
    </source>
</evidence>
<dbReference type="SUPFAM" id="SSF56112">
    <property type="entry name" value="Protein kinase-like (PK-like)"/>
    <property type="match status" value="1"/>
</dbReference>
<proteinExistence type="predicted"/>
<keyword evidence="1" id="KW-0808">Transferase</keyword>
<evidence type="ECO:0000256" key="4">
    <source>
        <dbReference type="ARBA" id="ARBA00022840"/>
    </source>
</evidence>
<evidence type="ECO:0000256" key="1">
    <source>
        <dbReference type="ARBA" id="ARBA00022679"/>
    </source>
</evidence>
<keyword evidence="3 9" id="KW-0418">Kinase</keyword>
<dbReference type="PROSITE" id="PS00107">
    <property type="entry name" value="PROTEIN_KINASE_ATP"/>
    <property type="match status" value="1"/>
</dbReference>
<evidence type="ECO:0000313" key="9">
    <source>
        <dbReference type="EMBL" id="TWB12799.1"/>
    </source>
</evidence>
<dbReference type="PROSITE" id="PS00108">
    <property type="entry name" value="PROTEIN_KINASE_ST"/>
    <property type="match status" value="1"/>
</dbReference>
<dbReference type="Pfam" id="PF13424">
    <property type="entry name" value="TPR_12"/>
    <property type="match status" value="1"/>
</dbReference>
<dbReference type="PANTHER" id="PTHR43289:SF34">
    <property type="entry name" value="SERINE_THREONINE-PROTEIN KINASE YBDM-RELATED"/>
    <property type="match status" value="1"/>
</dbReference>
<sequence>MLDALSGGPRHLDISGWGFAMSNKNTVDWARVDAALDELMDLPAQARPEAIIRLAAGDPQLQRELETLAAELDRDDTWLDRPAAELVMEADQARPVGGLAPGQRVGAYRIVAMIGRGGMGEVYRAERADGHFQQQVALKLIRHDAIDHIERFQAEREILAQLEHPGITRIYDGGLLDGQPYMVMELVTGQPITDWCRDHHLGLDDRLKLFLTVCDAVAYAHRTLIVHRDLKPSNILVTPEGQVKLLDFGIAKRIAATADAATLQLPLTPSYAAPEQLTGSTISTATDAYALGMLLFELLVGVRPWALDEMPLAVAVRTVLQETAPVLHEVIPPPGIVPPVPAKALAGDLSAIVAKALRKEPTHRYETVEALARDITRMREGHPVSARDGSRFYVVDRFVRRHRWPIAAAAVVLLTLVGGLGGVTWQYLRAQEETVLAQKAATRAEAIKSFVVGLFSATDDKFPKDKQRRDVSAETLLTLGLKRVERDFAQDPGLALELYGITSDLYQALDDPEGRADVAEKKADLARKAFGETHPMALEALLDEVSAIDDLGRNQIDRIREVMARLDVLLRTSGQDNTGYRARWWMYEANLLGADPHTQAEILPAYDRAIDLYARYAPNDSHYPSTLQNAAVRHMRKGDYEKAASLYQEALEIWGRDPHADNGRHISITLGNQAIVFEKMGRMADAERNYEKAGPLALAAYGVGGVYGFIRVEHARLLHQLGERERSLAIFTALLDQIAHSRSSGDTAAAVKMIYGNCLRAEGRAAEAIPLLQEILDYVIAHPDEARDIWALKAMLGQAYAQVGRADEARAALSWSLEQFLAHEPNGKDTRDLRGAWAWFLLDQGDDKAAAQVIDDVIRDEAQLRMVSTTPALAWAGRARLALKRGDAPAAAAAMDSAFTAYAQVKALHDARVHTTLLLTRATIRLAAGDKAGAAQDAKEALADARRMDAPESPVIRQAQAAVAASEKP</sequence>
<dbReference type="InterPro" id="IPR017441">
    <property type="entry name" value="Protein_kinase_ATP_BS"/>
</dbReference>
<keyword evidence="5" id="KW-0802">TPR repeat</keyword>
<keyword evidence="4 6" id="KW-0067">ATP-binding</keyword>
<dbReference type="Gene3D" id="3.30.200.20">
    <property type="entry name" value="Phosphorylase Kinase, domain 1"/>
    <property type="match status" value="1"/>
</dbReference>
<dbReference type="PROSITE" id="PS50005">
    <property type="entry name" value="TPR"/>
    <property type="match status" value="1"/>
</dbReference>
<organism evidence="9 10">
    <name type="scientific">Nitrospirillum amazonense</name>
    <dbReference type="NCBI Taxonomy" id="28077"/>
    <lineage>
        <taxon>Bacteria</taxon>
        <taxon>Pseudomonadati</taxon>
        <taxon>Pseudomonadota</taxon>
        <taxon>Alphaproteobacteria</taxon>
        <taxon>Rhodospirillales</taxon>
        <taxon>Azospirillaceae</taxon>
        <taxon>Nitrospirillum</taxon>
    </lineage>
</organism>
<accession>A0A560ETV6</accession>
<dbReference type="Gene3D" id="1.10.510.10">
    <property type="entry name" value="Transferase(Phosphotransferase) domain 1"/>
    <property type="match status" value="1"/>
</dbReference>
<dbReference type="GO" id="GO:0004674">
    <property type="term" value="F:protein serine/threonine kinase activity"/>
    <property type="evidence" value="ECO:0007669"/>
    <property type="project" value="UniProtKB-KW"/>
</dbReference>
<evidence type="ECO:0000259" key="8">
    <source>
        <dbReference type="PROSITE" id="PS50011"/>
    </source>
</evidence>
<dbReference type="AlphaFoldDB" id="A0A560ETV6"/>
<feature type="binding site" evidence="6">
    <location>
        <position position="139"/>
    </location>
    <ligand>
        <name>ATP</name>
        <dbReference type="ChEBI" id="CHEBI:30616"/>
    </ligand>
</feature>
<dbReference type="InterPro" id="IPR011009">
    <property type="entry name" value="Kinase-like_dom_sf"/>
</dbReference>
<comment type="caution">
    <text evidence="9">The sequence shown here is derived from an EMBL/GenBank/DDBJ whole genome shotgun (WGS) entry which is preliminary data.</text>
</comment>
<evidence type="ECO:0000256" key="5">
    <source>
        <dbReference type="PROSITE-ProRule" id="PRU00339"/>
    </source>
</evidence>
<dbReference type="GO" id="GO:0005524">
    <property type="term" value="F:ATP binding"/>
    <property type="evidence" value="ECO:0007669"/>
    <property type="project" value="UniProtKB-UniRule"/>
</dbReference>
<dbReference type="SMART" id="SM00028">
    <property type="entry name" value="TPR"/>
    <property type="match status" value="3"/>
</dbReference>
<dbReference type="PANTHER" id="PTHR43289">
    <property type="entry name" value="MITOGEN-ACTIVATED PROTEIN KINASE KINASE KINASE 20-RELATED"/>
    <property type="match status" value="1"/>
</dbReference>
<dbReference type="Proteomes" id="UP000319859">
    <property type="component" value="Unassembled WGS sequence"/>
</dbReference>
<dbReference type="Gene3D" id="1.25.40.10">
    <property type="entry name" value="Tetratricopeptide repeat domain"/>
    <property type="match status" value="2"/>
</dbReference>
<protein>
    <submittedName>
        <fullName evidence="9">Non-specific serine/threonine protein kinase</fullName>
    </submittedName>
</protein>
<feature type="repeat" description="TPR" evidence="5">
    <location>
        <begin position="624"/>
        <end position="657"/>
    </location>
</feature>
<name>A0A560ETV6_9PROT</name>
<dbReference type="Pfam" id="PF00069">
    <property type="entry name" value="Pkinase"/>
    <property type="match status" value="1"/>
</dbReference>
<keyword evidence="9" id="KW-0723">Serine/threonine-protein kinase</keyword>
<dbReference type="SMART" id="SM00220">
    <property type="entry name" value="S_TKc"/>
    <property type="match status" value="1"/>
</dbReference>
<dbReference type="PROSITE" id="PS50011">
    <property type="entry name" value="PROTEIN_KINASE_DOM"/>
    <property type="match status" value="1"/>
</dbReference>
<dbReference type="CDD" id="cd14014">
    <property type="entry name" value="STKc_PknB_like"/>
    <property type="match status" value="1"/>
</dbReference>
<evidence type="ECO:0000256" key="6">
    <source>
        <dbReference type="PROSITE-ProRule" id="PRU10141"/>
    </source>
</evidence>
<feature type="domain" description="Protein kinase" evidence="8">
    <location>
        <begin position="108"/>
        <end position="385"/>
    </location>
</feature>
<dbReference type="InterPro" id="IPR019734">
    <property type="entry name" value="TPR_rpt"/>
</dbReference>
<dbReference type="InterPro" id="IPR000719">
    <property type="entry name" value="Prot_kinase_dom"/>
</dbReference>
<evidence type="ECO:0000256" key="3">
    <source>
        <dbReference type="ARBA" id="ARBA00022777"/>
    </source>
</evidence>
<evidence type="ECO:0000256" key="2">
    <source>
        <dbReference type="ARBA" id="ARBA00022741"/>
    </source>
</evidence>
<dbReference type="SUPFAM" id="SSF48452">
    <property type="entry name" value="TPR-like"/>
    <property type="match status" value="1"/>
</dbReference>
<dbReference type="InterPro" id="IPR011990">
    <property type="entry name" value="TPR-like_helical_dom_sf"/>
</dbReference>
<feature type="region of interest" description="Disordered" evidence="7">
    <location>
        <begin position="944"/>
        <end position="969"/>
    </location>
</feature>
<evidence type="ECO:0000256" key="7">
    <source>
        <dbReference type="SAM" id="MobiDB-lite"/>
    </source>
</evidence>
<dbReference type="EMBL" id="VITN01000023">
    <property type="protein sequence ID" value="TWB12799.1"/>
    <property type="molecule type" value="Genomic_DNA"/>
</dbReference>
<dbReference type="InterPro" id="IPR008271">
    <property type="entry name" value="Ser/Thr_kinase_AS"/>
</dbReference>